<dbReference type="AlphaFoldDB" id="A0A5K3EMF6"/>
<protein>
    <submittedName>
        <fullName evidence="1">WSC domain-containing protein</fullName>
    </submittedName>
</protein>
<accession>A0A5K3EMF6</accession>
<evidence type="ECO:0000313" key="1">
    <source>
        <dbReference type="WBParaSite" id="MCU_001599-RA"/>
    </source>
</evidence>
<organism evidence="1">
    <name type="scientific">Mesocestoides corti</name>
    <name type="common">Flatworm</name>
    <dbReference type="NCBI Taxonomy" id="53468"/>
    <lineage>
        <taxon>Eukaryota</taxon>
        <taxon>Metazoa</taxon>
        <taxon>Spiralia</taxon>
        <taxon>Lophotrochozoa</taxon>
        <taxon>Platyhelminthes</taxon>
        <taxon>Cestoda</taxon>
        <taxon>Eucestoda</taxon>
        <taxon>Cyclophyllidea</taxon>
        <taxon>Mesocestoididae</taxon>
        <taxon>Mesocestoides</taxon>
    </lineage>
</organism>
<name>A0A5K3EMF6_MESCO</name>
<proteinExistence type="predicted"/>
<sequence length="100" mass="11517">MFFKPAFPIWLQYTNVNIQNVMDASIEELVPTFGQCFANCTNRGPPFDYGIYNSKSMMCYCGKLSERGSHVYSFFDPFTTVFKLENGFDCSCSDRILKNM</sequence>
<reference evidence="1" key="1">
    <citation type="submission" date="2019-11" db="UniProtKB">
        <authorList>
            <consortium name="WormBaseParasite"/>
        </authorList>
    </citation>
    <scope>IDENTIFICATION</scope>
</reference>
<dbReference type="WBParaSite" id="MCU_001599-RA">
    <property type="protein sequence ID" value="MCU_001599-RA"/>
    <property type="gene ID" value="MCU_001599"/>
</dbReference>